<sequence>MKTSPSLNPPLQILHRKLKEPKSIVEVRQYFIGMTPADVLCQAYLKVLARAHNMSGASFIQYATGLSRSQLRLGVQRQSTLDRAMQRRIANMRSQLRRKQWKPAEIAEFEAGFPSLRSDFPTAYADFTYAVFYGFGGGEEAISHAIEIDRLIWDLEHAYRDGMPPVQIGRILRDCSVFDAEHFNRPEGQLTADYSERQALAELAQTSSWEEATPLIALIGVHCLISLLAIFDICIQRYLGPVWSDSIDGSVVTRLFPRLSPRAAVETGRPSRRGLVELPIALLLDFCVRLIYRWRNGQWPRKRPSWKEVACWTTSVSSGLLAQWRSGQKSMTAADFARFWLEASCTPKRQRRPPPIPMPLYFAAVMLETCCVTWKKRGQHRSVLLPDRDDYLAHRQRLMEASAMGASGQSA</sequence>
<gene>
    <name evidence="1" type="ORF">BCO9919_07526</name>
</gene>
<dbReference type="AlphaFoldDB" id="A0A6J5JXD7"/>
<evidence type="ECO:0000313" key="1">
    <source>
        <dbReference type="EMBL" id="CAB3976170.1"/>
    </source>
</evidence>
<evidence type="ECO:0000313" key="2">
    <source>
        <dbReference type="Proteomes" id="UP000494322"/>
    </source>
</evidence>
<dbReference type="RefSeq" id="WP_175241161.1">
    <property type="nucleotide sequence ID" value="NZ_CABWIK020000138.1"/>
</dbReference>
<accession>A0A6J5JXD7</accession>
<dbReference type="EMBL" id="CABWIK020000138">
    <property type="protein sequence ID" value="CAB3976170.1"/>
    <property type="molecule type" value="Genomic_DNA"/>
</dbReference>
<protein>
    <submittedName>
        <fullName evidence="1">Uncharacterized protein</fullName>
    </submittedName>
</protein>
<name>A0A6J5JXD7_9BURK</name>
<proteinExistence type="predicted"/>
<dbReference type="Proteomes" id="UP000494322">
    <property type="component" value="Unassembled WGS sequence"/>
</dbReference>
<reference evidence="1 2" key="1">
    <citation type="submission" date="2020-04" db="EMBL/GenBank/DDBJ databases">
        <authorList>
            <person name="Depoorter E."/>
        </authorList>
    </citation>
    <scope>NUCLEOTIDE SEQUENCE [LARGE SCALE GENOMIC DNA]</scope>
    <source>
        <strain evidence="1 2">BCC0132</strain>
    </source>
</reference>
<organism evidence="1 2">
    <name type="scientific">Burkholderia cenocepacia</name>
    <dbReference type="NCBI Taxonomy" id="95486"/>
    <lineage>
        <taxon>Bacteria</taxon>
        <taxon>Pseudomonadati</taxon>
        <taxon>Pseudomonadota</taxon>
        <taxon>Betaproteobacteria</taxon>
        <taxon>Burkholderiales</taxon>
        <taxon>Burkholderiaceae</taxon>
        <taxon>Burkholderia</taxon>
        <taxon>Burkholderia cepacia complex</taxon>
    </lineage>
</organism>